<comment type="function">
    <text evidence="3">S-crystallins are structural components of squids and octopi eye lens. Contains relatively little if any GST activity.</text>
</comment>
<dbReference type="SUPFAM" id="SSF52833">
    <property type="entry name" value="Thioredoxin-like"/>
    <property type="match status" value="1"/>
</dbReference>
<sequence>MPSYTLYYFNGRGRAEICRFLFTIADIQYSDKRIEYSEWTQMKCKMPGSMLPVLELDPKTFIPQSMAISRYLAREFGFHGQNNLEMLRVDAICDCFQDICNEYMLMYHEKDPAKKEELRRRYELMCDRILPYLEKTLTSNNSGNKWFVGDKILMCDLMCYSALENPLHDKSSLLKDYPKLQALRKRVAEHPKIDQYIKRREKTEF</sequence>
<evidence type="ECO:0000259" key="4">
    <source>
        <dbReference type="PROSITE" id="PS50404"/>
    </source>
</evidence>
<dbReference type="AlphaFoldDB" id="A0A6P7SF80"/>
<dbReference type="GO" id="GO:0004364">
    <property type="term" value="F:glutathione transferase activity"/>
    <property type="evidence" value="ECO:0007669"/>
    <property type="project" value="TreeGrafter"/>
</dbReference>
<comment type="similarity">
    <text evidence="1">Belongs to the GST superfamily.</text>
</comment>
<dbReference type="GO" id="GO:0005212">
    <property type="term" value="F:structural constituent of eye lens"/>
    <property type="evidence" value="ECO:0007669"/>
    <property type="project" value="UniProtKB-KW"/>
</dbReference>
<dbReference type="PRINTS" id="PR01269">
    <property type="entry name" value="SCRYSTALLIN"/>
</dbReference>
<dbReference type="PANTHER" id="PTHR11571">
    <property type="entry name" value="GLUTATHIONE S-TRANSFERASE"/>
    <property type="match status" value="1"/>
</dbReference>
<dbReference type="InterPro" id="IPR004046">
    <property type="entry name" value="GST_C"/>
</dbReference>
<proteinExistence type="inferred from homology"/>
<dbReference type="SFLD" id="SFLDS00019">
    <property type="entry name" value="Glutathione_Transferase_(cytos"/>
    <property type="match status" value="1"/>
</dbReference>
<dbReference type="InterPro" id="IPR003083">
    <property type="entry name" value="S-crystallin"/>
</dbReference>
<feature type="domain" description="GST N-terminal" evidence="4">
    <location>
        <begin position="2"/>
        <end position="80"/>
    </location>
</feature>
<dbReference type="PROSITE" id="PS50405">
    <property type="entry name" value="GST_CTER"/>
    <property type="match status" value="1"/>
</dbReference>
<dbReference type="InterPro" id="IPR004045">
    <property type="entry name" value="Glutathione_S-Trfase_N"/>
</dbReference>
<dbReference type="GO" id="GO:0006749">
    <property type="term" value="P:glutathione metabolic process"/>
    <property type="evidence" value="ECO:0007669"/>
    <property type="project" value="TreeGrafter"/>
</dbReference>
<evidence type="ECO:0000256" key="1">
    <source>
        <dbReference type="ARBA" id="ARBA00007409"/>
    </source>
</evidence>
<dbReference type="KEGG" id="osn:115212009"/>
<organism evidence="6 7">
    <name type="scientific">Octopus sinensis</name>
    <name type="common">East Asian common octopus</name>
    <dbReference type="NCBI Taxonomy" id="2607531"/>
    <lineage>
        <taxon>Eukaryota</taxon>
        <taxon>Metazoa</taxon>
        <taxon>Spiralia</taxon>
        <taxon>Lophotrochozoa</taxon>
        <taxon>Mollusca</taxon>
        <taxon>Cephalopoda</taxon>
        <taxon>Coleoidea</taxon>
        <taxon>Octopodiformes</taxon>
        <taxon>Octopoda</taxon>
        <taxon>Incirrata</taxon>
        <taxon>Octopodidae</taxon>
        <taxon>Octopus</taxon>
    </lineage>
</organism>
<dbReference type="Gene3D" id="3.40.30.10">
    <property type="entry name" value="Glutaredoxin"/>
    <property type="match status" value="1"/>
</dbReference>
<dbReference type="InterPro" id="IPR050213">
    <property type="entry name" value="GST_superfamily"/>
</dbReference>
<dbReference type="InterPro" id="IPR036249">
    <property type="entry name" value="Thioredoxin-like_sf"/>
</dbReference>
<evidence type="ECO:0000256" key="3">
    <source>
        <dbReference type="ARBA" id="ARBA00049616"/>
    </source>
</evidence>
<dbReference type="SFLD" id="SFLDG01205">
    <property type="entry name" value="AMPS.1"/>
    <property type="match status" value="1"/>
</dbReference>
<dbReference type="InterPro" id="IPR036282">
    <property type="entry name" value="Glutathione-S-Trfase_C_sf"/>
</dbReference>
<evidence type="ECO:0000256" key="2">
    <source>
        <dbReference type="ARBA" id="ARBA00022613"/>
    </source>
</evidence>
<dbReference type="Pfam" id="PF02798">
    <property type="entry name" value="GST_N"/>
    <property type="match status" value="1"/>
</dbReference>
<keyword evidence="2" id="KW-0273">Eye lens protein</keyword>
<reference evidence="7" key="1">
    <citation type="submission" date="2025-08" db="UniProtKB">
        <authorList>
            <consortium name="RefSeq"/>
        </authorList>
    </citation>
    <scope>IDENTIFICATION</scope>
</reference>
<dbReference type="Proteomes" id="UP000515154">
    <property type="component" value="Linkage group LG5"/>
</dbReference>
<dbReference type="CDD" id="cd03192">
    <property type="entry name" value="GST_C_Sigma_like"/>
    <property type="match status" value="1"/>
</dbReference>
<dbReference type="SFLD" id="SFLDG00363">
    <property type="entry name" value="AMPS_(cytGST):_Alpha-__Mu-__Pi"/>
    <property type="match status" value="1"/>
</dbReference>
<dbReference type="FunFam" id="3.40.30.10:FF:000035">
    <property type="entry name" value="hematopoietic prostaglandin D synthase"/>
    <property type="match status" value="1"/>
</dbReference>
<name>A0A6P7SF80_9MOLL</name>
<dbReference type="Gene3D" id="1.20.1050.10">
    <property type="match status" value="1"/>
</dbReference>
<keyword evidence="6" id="KW-1185">Reference proteome</keyword>
<accession>A0A6P7SF80</accession>
<dbReference type="InterPro" id="IPR040079">
    <property type="entry name" value="Glutathione_S-Trfase"/>
</dbReference>
<dbReference type="InterPro" id="IPR010987">
    <property type="entry name" value="Glutathione-S-Trfase_C-like"/>
</dbReference>
<evidence type="ECO:0000313" key="6">
    <source>
        <dbReference type="Proteomes" id="UP000515154"/>
    </source>
</evidence>
<evidence type="ECO:0000313" key="7">
    <source>
        <dbReference type="RefSeq" id="XP_029636658.1"/>
    </source>
</evidence>
<dbReference type="FunFam" id="1.20.1050.10:FF:000030">
    <property type="entry name" value="Glutathione S-transferase S1"/>
    <property type="match status" value="1"/>
</dbReference>
<dbReference type="Pfam" id="PF14497">
    <property type="entry name" value="GST_C_3"/>
    <property type="match status" value="1"/>
</dbReference>
<gene>
    <name evidence="7" type="primary">LOC115212009</name>
</gene>
<evidence type="ECO:0000259" key="5">
    <source>
        <dbReference type="PROSITE" id="PS50405"/>
    </source>
</evidence>
<dbReference type="CDD" id="cd03039">
    <property type="entry name" value="GST_N_Sigma_like"/>
    <property type="match status" value="1"/>
</dbReference>
<feature type="domain" description="GST C-terminal" evidence="5">
    <location>
        <begin position="82"/>
        <end position="205"/>
    </location>
</feature>
<protein>
    <submittedName>
        <fullName evidence="7">S-crystallin SL11-like</fullName>
    </submittedName>
</protein>
<dbReference type="PROSITE" id="PS50404">
    <property type="entry name" value="GST_NTER"/>
    <property type="match status" value="1"/>
</dbReference>
<dbReference type="RefSeq" id="XP_029636658.1">
    <property type="nucleotide sequence ID" value="XM_029780798.2"/>
</dbReference>
<dbReference type="PANTHER" id="PTHR11571:SF150">
    <property type="entry name" value="GLUTATHIONE S-TRANSFERASE"/>
    <property type="match status" value="1"/>
</dbReference>
<dbReference type="SUPFAM" id="SSF47616">
    <property type="entry name" value="GST C-terminal domain-like"/>
    <property type="match status" value="1"/>
</dbReference>